<keyword evidence="7 12" id="KW-0805">Transcription regulation</keyword>
<evidence type="ECO:0000256" key="13">
    <source>
        <dbReference type="RuleBase" id="RU003991"/>
    </source>
</evidence>
<keyword evidence="8 12" id="KW-0238">DNA-binding</keyword>
<keyword evidence="11 12" id="KW-0742">SOS response</keyword>
<dbReference type="GO" id="GO:0045892">
    <property type="term" value="P:negative regulation of DNA-templated transcription"/>
    <property type="evidence" value="ECO:0007669"/>
    <property type="project" value="UniProtKB-UniRule"/>
</dbReference>
<dbReference type="GO" id="GO:0004252">
    <property type="term" value="F:serine-type endopeptidase activity"/>
    <property type="evidence" value="ECO:0007669"/>
    <property type="project" value="UniProtKB-UniRule"/>
</dbReference>
<evidence type="ECO:0000313" key="17">
    <source>
        <dbReference type="Proteomes" id="UP000230214"/>
    </source>
</evidence>
<evidence type="ECO:0000256" key="1">
    <source>
        <dbReference type="ARBA" id="ARBA00007484"/>
    </source>
</evidence>
<proteinExistence type="inferred from homology"/>
<evidence type="ECO:0000256" key="10">
    <source>
        <dbReference type="ARBA" id="ARBA00023204"/>
    </source>
</evidence>
<dbReference type="Gene3D" id="1.10.10.10">
    <property type="entry name" value="Winged helix-like DNA-binding domain superfamily/Winged helix DNA-binding domain"/>
    <property type="match status" value="1"/>
</dbReference>
<dbReference type="EMBL" id="PCXU01000016">
    <property type="protein sequence ID" value="PIR43635.1"/>
    <property type="molecule type" value="Genomic_DNA"/>
</dbReference>
<organism evidence="16 17">
    <name type="scientific">candidate division WWE3 bacterium CG10_big_fil_rev_8_21_14_0_10_32_10</name>
    <dbReference type="NCBI Taxonomy" id="1975090"/>
    <lineage>
        <taxon>Bacteria</taxon>
        <taxon>Katanobacteria</taxon>
    </lineage>
</organism>
<evidence type="ECO:0000256" key="8">
    <source>
        <dbReference type="ARBA" id="ARBA00023125"/>
    </source>
</evidence>
<feature type="active site" description="For autocatalytic cleavage activity" evidence="12">
    <location>
        <position position="127"/>
    </location>
</feature>
<keyword evidence="6 12" id="KW-0068">Autocatalytic cleavage</keyword>
<evidence type="ECO:0000256" key="3">
    <source>
        <dbReference type="ARBA" id="ARBA00022705"/>
    </source>
</evidence>
<keyword evidence="9 12" id="KW-0804">Transcription</keyword>
<evidence type="ECO:0000256" key="11">
    <source>
        <dbReference type="ARBA" id="ARBA00023236"/>
    </source>
</evidence>
<gene>
    <name evidence="12" type="primary">lexA</name>
    <name evidence="16" type="ORF">COV24_01755</name>
</gene>
<evidence type="ECO:0000256" key="4">
    <source>
        <dbReference type="ARBA" id="ARBA00022763"/>
    </source>
</evidence>
<dbReference type="InterPro" id="IPR050077">
    <property type="entry name" value="LexA_repressor"/>
</dbReference>
<dbReference type="SUPFAM" id="SSF51306">
    <property type="entry name" value="LexA/Signal peptidase"/>
    <property type="match status" value="1"/>
</dbReference>
<keyword evidence="10 12" id="KW-0234">DNA repair</keyword>
<dbReference type="GO" id="GO:0006281">
    <property type="term" value="P:DNA repair"/>
    <property type="evidence" value="ECO:0007669"/>
    <property type="project" value="UniProtKB-UniRule"/>
</dbReference>
<dbReference type="FunFam" id="2.10.109.10:FF:000001">
    <property type="entry name" value="LexA repressor"/>
    <property type="match status" value="1"/>
</dbReference>
<dbReference type="Pfam" id="PF00717">
    <property type="entry name" value="Peptidase_S24"/>
    <property type="match status" value="1"/>
</dbReference>
<sequence>MPVTLYKRQKELIDYLNQYIQMFGYAPTLTEIAEAMGLSSLATVHEHLQSLEKKGVIRRFEGQVRGIEVLDAFVSGALEAIELPVVGKIAAGKPIEAIEQNDQSILVSPNMVSAKKRNFVLQVKGDSMIEDGIHSGDHVIIEQQDTAENGQIVVALIDGEFATLKRFYKENGKIKLVPANSTMEPIYPQHCIIQGVVKGLIRKY</sequence>
<feature type="domain" description="LexA repressor DNA-binding" evidence="15">
    <location>
        <begin position="5"/>
        <end position="66"/>
    </location>
</feature>
<dbReference type="InterPro" id="IPR011991">
    <property type="entry name" value="ArsR-like_HTH"/>
</dbReference>
<comment type="caution">
    <text evidence="16">The sequence shown here is derived from an EMBL/GenBank/DDBJ whole genome shotgun (WGS) entry which is preliminary data.</text>
</comment>
<evidence type="ECO:0000259" key="15">
    <source>
        <dbReference type="Pfam" id="PF01726"/>
    </source>
</evidence>
<dbReference type="AlphaFoldDB" id="A0A2H0RCT7"/>
<evidence type="ECO:0000256" key="6">
    <source>
        <dbReference type="ARBA" id="ARBA00022813"/>
    </source>
</evidence>
<dbReference type="InterPro" id="IPR006200">
    <property type="entry name" value="LexA"/>
</dbReference>
<evidence type="ECO:0000259" key="14">
    <source>
        <dbReference type="Pfam" id="PF00717"/>
    </source>
</evidence>
<dbReference type="GO" id="GO:0006508">
    <property type="term" value="P:proteolysis"/>
    <property type="evidence" value="ECO:0007669"/>
    <property type="project" value="InterPro"/>
</dbReference>
<keyword evidence="2 12" id="KW-0678">Repressor</keyword>
<dbReference type="InterPro" id="IPR036388">
    <property type="entry name" value="WH-like_DNA-bd_sf"/>
</dbReference>
<dbReference type="InterPro" id="IPR039418">
    <property type="entry name" value="LexA-like"/>
</dbReference>
<feature type="domain" description="Peptidase S24/S26A/S26B/S26C" evidence="14">
    <location>
        <begin position="84"/>
        <end position="197"/>
    </location>
</feature>
<dbReference type="Proteomes" id="UP000230214">
    <property type="component" value="Unassembled WGS sequence"/>
</dbReference>
<dbReference type="SUPFAM" id="SSF46785">
    <property type="entry name" value="Winged helix' DNA-binding domain"/>
    <property type="match status" value="1"/>
</dbReference>
<feature type="active site" description="For autocatalytic cleavage activity" evidence="12">
    <location>
        <position position="165"/>
    </location>
</feature>
<comment type="catalytic activity">
    <reaction evidence="12">
        <text>Hydrolysis of Ala-|-Gly bond in repressor LexA.</text>
        <dbReference type="EC" id="3.4.21.88"/>
    </reaction>
</comment>
<evidence type="ECO:0000256" key="2">
    <source>
        <dbReference type="ARBA" id="ARBA00022491"/>
    </source>
</evidence>
<evidence type="ECO:0000313" key="16">
    <source>
        <dbReference type="EMBL" id="PIR43635.1"/>
    </source>
</evidence>
<dbReference type="PANTHER" id="PTHR33516">
    <property type="entry name" value="LEXA REPRESSOR"/>
    <property type="match status" value="1"/>
</dbReference>
<keyword evidence="4 12" id="KW-0227">DNA damage</keyword>
<dbReference type="Pfam" id="PF01726">
    <property type="entry name" value="LexA_DNA_bind"/>
    <property type="match status" value="1"/>
</dbReference>
<accession>A0A2H0RCT7</accession>
<dbReference type="PANTHER" id="PTHR33516:SF2">
    <property type="entry name" value="LEXA REPRESSOR-RELATED"/>
    <property type="match status" value="1"/>
</dbReference>
<dbReference type="CDD" id="cd00090">
    <property type="entry name" value="HTH_ARSR"/>
    <property type="match status" value="1"/>
</dbReference>
<name>A0A2H0RCT7_UNCKA</name>
<dbReference type="Gene3D" id="2.10.109.10">
    <property type="entry name" value="Umud Fragment, subunit A"/>
    <property type="match status" value="1"/>
</dbReference>
<dbReference type="InterPro" id="IPR006199">
    <property type="entry name" value="LexA_DNA-bd_dom"/>
</dbReference>
<dbReference type="GO" id="GO:0003677">
    <property type="term" value="F:DNA binding"/>
    <property type="evidence" value="ECO:0007669"/>
    <property type="project" value="UniProtKB-UniRule"/>
</dbReference>
<dbReference type="InterPro" id="IPR036286">
    <property type="entry name" value="LexA/Signal_pep-like_sf"/>
</dbReference>
<dbReference type="NCBIfam" id="TIGR00498">
    <property type="entry name" value="lexA"/>
    <property type="match status" value="1"/>
</dbReference>
<dbReference type="InterPro" id="IPR006197">
    <property type="entry name" value="Peptidase_S24_LexA"/>
</dbReference>
<comment type="subunit">
    <text evidence="12">Homodimer.</text>
</comment>
<comment type="function">
    <text evidence="12">Represses a number of genes involved in the response to DNA damage (SOS response), including recA and lexA. In the presence of single-stranded DNA, RecA interacts with LexA causing an autocatalytic cleavage which disrupts the DNA-binding part of LexA, leading to derepression of the SOS regulon and eventually DNA repair.</text>
</comment>
<dbReference type="HAMAP" id="MF_00015">
    <property type="entry name" value="LexA"/>
    <property type="match status" value="1"/>
</dbReference>
<protein>
    <recommendedName>
        <fullName evidence="12">LexA repressor</fullName>
        <ecNumber evidence="12">3.4.21.88</ecNumber>
    </recommendedName>
</protein>
<reference evidence="16 17" key="1">
    <citation type="submission" date="2017-09" db="EMBL/GenBank/DDBJ databases">
        <title>Depth-based differentiation of microbial function through sediment-hosted aquifers and enrichment of novel symbionts in the deep terrestrial subsurface.</title>
        <authorList>
            <person name="Probst A.J."/>
            <person name="Ladd B."/>
            <person name="Jarett J.K."/>
            <person name="Geller-Mcgrath D.E."/>
            <person name="Sieber C.M."/>
            <person name="Emerson J.B."/>
            <person name="Anantharaman K."/>
            <person name="Thomas B.C."/>
            <person name="Malmstrom R."/>
            <person name="Stieglmeier M."/>
            <person name="Klingl A."/>
            <person name="Woyke T."/>
            <person name="Ryan C.M."/>
            <person name="Banfield J.F."/>
        </authorList>
    </citation>
    <scope>NUCLEOTIDE SEQUENCE [LARGE SCALE GENOMIC DNA]</scope>
    <source>
        <strain evidence="16">CG10_big_fil_rev_8_21_14_0_10_32_10</strain>
    </source>
</reference>
<dbReference type="CDD" id="cd06529">
    <property type="entry name" value="S24_LexA-like"/>
    <property type="match status" value="1"/>
</dbReference>
<dbReference type="InterPro" id="IPR015927">
    <property type="entry name" value="Peptidase_S24_S26A/B/C"/>
</dbReference>
<dbReference type="GO" id="GO:0009432">
    <property type="term" value="P:SOS response"/>
    <property type="evidence" value="ECO:0007669"/>
    <property type="project" value="UniProtKB-UniRule"/>
</dbReference>
<evidence type="ECO:0000256" key="12">
    <source>
        <dbReference type="HAMAP-Rule" id="MF_00015"/>
    </source>
</evidence>
<evidence type="ECO:0000256" key="7">
    <source>
        <dbReference type="ARBA" id="ARBA00023015"/>
    </source>
</evidence>
<dbReference type="GO" id="GO:0006260">
    <property type="term" value="P:DNA replication"/>
    <property type="evidence" value="ECO:0007669"/>
    <property type="project" value="UniProtKB-UniRule"/>
</dbReference>
<dbReference type="PRINTS" id="PR00726">
    <property type="entry name" value="LEXASERPTASE"/>
</dbReference>
<keyword evidence="3 12" id="KW-0235">DNA replication</keyword>
<dbReference type="EC" id="3.4.21.88" evidence="12"/>
<feature type="site" description="Cleavage; by autolysis" evidence="12">
    <location>
        <begin position="91"/>
        <end position="92"/>
    </location>
</feature>
<keyword evidence="5 12" id="KW-0378">Hydrolase</keyword>
<dbReference type="InterPro" id="IPR036390">
    <property type="entry name" value="WH_DNA-bd_sf"/>
</dbReference>
<feature type="DNA-binding region" description="H-T-H motif" evidence="12">
    <location>
        <begin position="29"/>
        <end position="49"/>
    </location>
</feature>
<evidence type="ECO:0000256" key="5">
    <source>
        <dbReference type="ARBA" id="ARBA00022801"/>
    </source>
</evidence>
<comment type="similarity">
    <text evidence="1 12 13">Belongs to the peptidase S24 family.</text>
</comment>
<evidence type="ECO:0000256" key="9">
    <source>
        <dbReference type="ARBA" id="ARBA00023163"/>
    </source>
</evidence>